<gene>
    <name evidence="11" type="ORF">KIW84_052768</name>
</gene>
<proteinExistence type="inferred from homology"/>
<dbReference type="GO" id="GO:0015031">
    <property type="term" value="P:protein transport"/>
    <property type="evidence" value="ECO:0007669"/>
    <property type="project" value="UniProtKB-KW"/>
</dbReference>
<evidence type="ECO:0000313" key="11">
    <source>
        <dbReference type="EMBL" id="KAI5406145.1"/>
    </source>
</evidence>
<evidence type="ECO:0000256" key="10">
    <source>
        <dbReference type="ARBA" id="ARBA00029983"/>
    </source>
</evidence>
<dbReference type="GO" id="GO:0031369">
    <property type="term" value="F:translation initiation factor binding"/>
    <property type="evidence" value="ECO:0007669"/>
    <property type="project" value="TreeGrafter"/>
</dbReference>
<evidence type="ECO:0000256" key="8">
    <source>
        <dbReference type="ARBA" id="ARBA00023242"/>
    </source>
</evidence>
<dbReference type="AlphaFoldDB" id="A0A9D5AHV8"/>
<evidence type="ECO:0000256" key="5">
    <source>
        <dbReference type="ARBA" id="ARBA00022927"/>
    </source>
</evidence>
<dbReference type="GO" id="GO:0005737">
    <property type="term" value="C:cytoplasm"/>
    <property type="evidence" value="ECO:0007669"/>
    <property type="project" value="TreeGrafter"/>
</dbReference>
<evidence type="ECO:0000256" key="1">
    <source>
        <dbReference type="ARBA" id="ARBA00004567"/>
    </source>
</evidence>
<evidence type="ECO:0000256" key="9">
    <source>
        <dbReference type="ARBA" id="ARBA00026227"/>
    </source>
</evidence>
<keyword evidence="5" id="KW-0653">Protein transport</keyword>
<comment type="similarity">
    <text evidence="2">Belongs to the GLE1 family.</text>
</comment>
<evidence type="ECO:0000313" key="12">
    <source>
        <dbReference type="Proteomes" id="UP001058974"/>
    </source>
</evidence>
<name>A0A9D5AHV8_PEA</name>
<comment type="subcellular location">
    <subcellularLocation>
        <location evidence="1">Nucleus</location>
        <location evidence="1">Nuclear pore complex</location>
    </subcellularLocation>
</comment>
<dbReference type="InterPro" id="IPR012476">
    <property type="entry name" value="GLE1"/>
</dbReference>
<dbReference type="Gene3D" id="1.25.40.510">
    <property type="entry name" value="GLE1-like"/>
    <property type="match status" value="1"/>
</dbReference>
<evidence type="ECO:0000256" key="6">
    <source>
        <dbReference type="ARBA" id="ARBA00023010"/>
    </source>
</evidence>
<dbReference type="Pfam" id="PF07817">
    <property type="entry name" value="GLE1"/>
    <property type="match status" value="1"/>
</dbReference>
<dbReference type="Gramene" id="Psat05G0276800-T4">
    <property type="protein sequence ID" value="KAI5406145.1"/>
    <property type="gene ID" value="KIW84_052768"/>
</dbReference>
<dbReference type="GO" id="GO:0016973">
    <property type="term" value="P:poly(A)+ mRNA export from nucleus"/>
    <property type="evidence" value="ECO:0007669"/>
    <property type="project" value="InterPro"/>
</dbReference>
<protein>
    <recommendedName>
        <fullName evidence="9">mRNA export factor GLE1</fullName>
    </recommendedName>
    <alternativeName>
        <fullName evidence="10">Nucleoporin GLE1</fullName>
    </alternativeName>
</protein>
<evidence type="ECO:0000256" key="4">
    <source>
        <dbReference type="ARBA" id="ARBA00022816"/>
    </source>
</evidence>
<dbReference type="GO" id="GO:0044614">
    <property type="term" value="C:nuclear pore cytoplasmic filaments"/>
    <property type="evidence" value="ECO:0007669"/>
    <property type="project" value="TreeGrafter"/>
</dbReference>
<dbReference type="PANTHER" id="PTHR12960:SF0">
    <property type="entry name" value="MRNA EXPORT FACTOR GLE1"/>
    <property type="match status" value="1"/>
</dbReference>
<keyword evidence="8" id="KW-0539">Nucleus</keyword>
<keyword evidence="4" id="KW-0509">mRNA transport</keyword>
<keyword evidence="12" id="KW-1185">Reference proteome</keyword>
<accession>A0A9D5AHV8</accession>
<reference evidence="11 12" key="1">
    <citation type="journal article" date="2022" name="Nat. Genet.">
        <title>Improved pea reference genome and pan-genome highlight genomic features and evolutionary characteristics.</title>
        <authorList>
            <person name="Yang T."/>
            <person name="Liu R."/>
            <person name="Luo Y."/>
            <person name="Hu S."/>
            <person name="Wang D."/>
            <person name="Wang C."/>
            <person name="Pandey M.K."/>
            <person name="Ge S."/>
            <person name="Xu Q."/>
            <person name="Li N."/>
            <person name="Li G."/>
            <person name="Huang Y."/>
            <person name="Saxena R.K."/>
            <person name="Ji Y."/>
            <person name="Li M."/>
            <person name="Yan X."/>
            <person name="He Y."/>
            <person name="Liu Y."/>
            <person name="Wang X."/>
            <person name="Xiang C."/>
            <person name="Varshney R.K."/>
            <person name="Ding H."/>
            <person name="Gao S."/>
            <person name="Zong X."/>
        </authorList>
    </citation>
    <scope>NUCLEOTIDE SEQUENCE [LARGE SCALE GENOMIC DNA]</scope>
    <source>
        <strain evidence="11 12">cv. Zhongwan 6</strain>
    </source>
</reference>
<dbReference type="PANTHER" id="PTHR12960">
    <property type="entry name" value="GLE-1-RELATED"/>
    <property type="match status" value="1"/>
</dbReference>
<evidence type="ECO:0000256" key="7">
    <source>
        <dbReference type="ARBA" id="ARBA00023132"/>
    </source>
</evidence>
<evidence type="ECO:0000256" key="2">
    <source>
        <dbReference type="ARBA" id="ARBA00011056"/>
    </source>
</evidence>
<keyword evidence="6" id="KW-0811">Translocation</keyword>
<dbReference type="GO" id="GO:0005543">
    <property type="term" value="F:phospholipid binding"/>
    <property type="evidence" value="ECO:0007669"/>
    <property type="project" value="TreeGrafter"/>
</dbReference>
<organism evidence="11 12">
    <name type="scientific">Pisum sativum</name>
    <name type="common">Garden pea</name>
    <name type="synonym">Lathyrus oleraceus</name>
    <dbReference type="NCBI Taxonomy" id="3888"/>
    <lineage>
        <taxon>Eukaryota</taxon>
        <taxon>Viridiplantae</taxon>
        <taxon>Streptophyta</taxon>
        <taxon>Embryophyta</taxon>
        <taxon>Tracheophyta</taxon>
        <taxon>Spermatophyta</taxon>
        <taxon>Magnoliopsida</taxon>
        <taxon>eudicotyledons</taxon>
        <taxon>Gunneridae</taxon>
        <taxon>Pentapetalae</taxon>
        <taxon>rosids</taxon>
        <taxon>fabids</taxon>
        <taxon>Fabales</taxon>
        <taxon>Fabaceae</taxon>
        <taxon>Papilionoideae</taxon>
        <taxon>50 kb inversion clade</taxon>
        <taxon>NPAAA clade</taxon>
        <taxon>Hologalegina</taxon>
        <taxon>IRL clade</taxon>
        <taxon>Fabeae</taxon>
        <taxon>Lathyrus</taxon>
    </lineage>
</organism>
<keyword evidence="3" id="KW-0813">Transport</keyword>
<comment type="caution">
    <text evidence="11">The sequence shown here is derived from an EMBL/GenBank/DDBJ whole genome shotgun (WGS) entry which is preliminary data.</text>
</comment>
<keyword evidence="7" id="KW-0906">Nuclear pore complex</keyword>
<dbReference type="Proteomes" id="UP001058974">
    <property type="component" value="Chromosome 5"/>
</dbReference>
<dbReference type="GO" id="GO:0000822">
    <property type="term" value="F:inositol hexakisphosphate binding"/>
    <property type="evidence" value="ECO:0007669"/>
    <property type="project" value="TreeGrafter"/>
</dbReference>
<sequence length="182" mass="21088">MDIFLAELHKACLYTVPKHMVYKKTIFQSQEAYFRSIGYREEDEKLESTEDYLKRLESYMKVYGALVQTEIPNIQNLHGLQEGWAWLARFLNSLPANQYTAVSLNAFLQVAGYALFRRYKSQFLKMLNIVSNNFLVDLKSRNVPESTKIVANIQAYIEDKMFLQVPEGKNLQSNTLSSAKEP</sequence>
<dbReference type="InterPro" id="IPR038506">
    <property type="entry name" value="GLE1-like_sf"/>
</dbReference>
<dbReference type="EMBL" id="JAMSHJ010000005">
    <property type="protein sequence ID" value="KAI5406145.1"/>
    <property type="molecule type" value="Genomic_DNA"/>
</dbReference>
<evidence type="ECO:0000256" key="3">
    <source>
        <dbReference type="ARBA" id="ARBA00022448"/>
    </source>
</evidence>